<dbReference type="Proteomes" id="UP000298030">
    <property type="component" value="Unassembled WGS sequence"/>
</dbReference>
<evidence type="ECO:0000256" key="7">
    <source>
        <dbReference type="PIRSR" id="PIRSR601765-1"/>
    </source>
</evidence>
<keyword evidence="5 8" id="KW-0456">Lyase</keyword>
<dbReference type="OrthoDB" id="10248475at2759"/>
<feature type="binding site" evidence="7">
    <location>
        <position position="147"/>
    </location>
    <ligand>
        <name>Zn(2+)</name>
        <dbReference type="ChEBI" id="CHEBI:29105"/>
    </ligand>
</feature>
<dbReference type="Gene3D" id="3.40.1050.10">
    <property type="entry name" value="Carbonic anhydrase"/>
    <property type="match status" value="1"/>
</dbReference>
<dbReference type="GO" id="GO:0004089">
    <property type="term" value="F:carbonate dehydratase activity"/>
    <property type="evidence" value="ECO:0007669"/>
    <property type="project" value="UniProtKB-UniRule"/>
</dbReference>
<evidence type="ECO:0000256" key="8">
    <source>
        <dbReference type="RuleBase" id="RU003956"/>
    </source>
</evidence>
<feature type="binding site" evidence="7">
    <location>
        <position position="144"/>
    </location>
    <ligand>
        <name>Zn(2+)</name>
        <dbReference type="ChEBI" id="CHEBI:29105"/>
    </ligand>
</feature>
<evidence type="ECO:0000256" key="6">
    <source>
        <dbReference type="ARBA" id="ARBA00048348"/>
    </source>
</evidence>
<sequence length="344" mass="36560">MVAFKLFLALAAVTSAFAHDHSERHHSRDLRIVGRKTSSIWRRQEVPGSGSEFQVLVDGNKAFKEADPALLKKLTDEGQEPPFMFLGCSDSRVSEGTVFRTQPGTLFTQRNIANQYNPTDPNAQSVLAYAVAELGVKHIILMGHYGCGGVAASIIPPPASVDAANGAVQAWIQPIREIFQSSSRPEIVTLREEIKAEANPEEPDVTNPGFRALVEENVKAGVGRIAADSVIANHFAAIAAGNSTTGAERRSGEGGPAEPVFIHGWVYDIANGEVRDLGISVGPPGVAIPQVPFARIAAAADKAAASRSTSAPAPAATATPSESVAVRCAEQCKTKRNFLPRNMY</sequence>
<dbReference type="PANTHER" id="PTHR11002">
    <property type="entry name" value="CARBONIC ANHYDRASE"/>
    <property type="match status" value="1"/>
</dbReference>
<accession>A0A4Y7SND9</accession>
<name>A0A4Y7SND9_COPMI</name>
<keyword evidence="4 7" id="KW-0862">Zinc</keyword>
<dbReference type="SMART" id="SM00947">
    <property type="entry name" value="Pro_CA"/>
    <property type="match status" value="1"/>
</dbReference>
<evidence type="ECO:0000256" key="3">
    <source>
        <dbReference type="ARBA" id="ARBA00022723"/>
    </source>
</evidence>
<comment type="cofactor">
    <cofactor evidence="7">
        <name>Zn(2+)</name>
        <dbReference type="ChEBI" id="CHEBI:29105"/>
    </cofactor>
    <text evidence="7">Binds 1 zinc ion per subunit.</text>
</comment>
<feature type="chain" id="PRO_5021467197" description="Carbonic anhydrase" evidence="9">
    <location>
        <begin position="19"/>
        <end position="344"/>
    </location>
</feature>
<evidence type="ECO:0000256" key="9">
    <source>
        <dbReference type="SAM" id="SignalP"/>
    </source>
</evidence>
<dbReference type="EMBL" id="QPFP01000079">
    <property type="protein sequence ID" value="TEB23380.1"/>
    <property type="molecule type" value="Genomic_DNA"/>
</dbReference>
<proteinExistence type="inferred from homology"/>
<protein>
    <recommendedName>
        <fullName evidence="2 8">Carbonic anhydrase</fullName>
        <ecNumber evidence="2 8">4.2.1.1</ecNumber>
    </recommendedName>
    <alternativeName>
        <fullName evidence="8">Carbonate dehydratase</fullName>
    </alternativeName>
</protein>
<dbReference type="GO" id="GO:0034599">
    <property type="term" value="P:cellular response to oxidative stress"/>
    <property type="evidence" value="ECO:0007669"/>
    <property type="project" value="TreeGrafter"/>
</dbReference>
<keyword evidence="11" id="KW-1185">Reference proteome</keyword>
<feature type="signal peptide" evidence="9">
    <location>
        <begin position="1"/>
        <end position="18"/>
    </location>
</feature>
<comment type="catalytic activity">
    <reaction evidence="6 8">
        <text>hydrogencarbonate + H(+) = CO2 + H2O</text>
        <dbReference type="Rhea" id="RHEA:10748"/>
        <dbReference type="ChEBI" id="CHEBI:15377"/>
        <dbReference type="ChEBI" id="CHEBI:15378"/>
        <dbReference type="ChEBI" id="CHEBI:16526"/>
        <dbReference type="ChEBI" id="CHEBI:17544"/>
        <dbReference type="EC" id="4.2.1.1"/>
    </reaction>
</comment>
<evidence type="ECO:0000256" key="4">
    <source>
        <dbReference type="ARBA" id="ARBA00022833"/>
    </source>
</evidence>
<evidence type="ECO:0000256" key="1">
    <source>
        <dbReference type="ARBA" id="ARBA00006217"/>
    </source>
</evidence>
<evidence type="ECO:0000256" key="2">
    <source>
        <dbReference type="ARBA" id="ARBA00012925"/>
    </source>
</evidence>
<dbReference type="GO" id="GO:0071244">
    <property type="term" value="P:cellular response to carbon dioxide"/>
    <property type="evidence" value="ECO:0007669"/>
    <property type="project" value="TreeGrafter"/>
</dbReference>
<dbReference type="STRING" id="71717.A0A4Y7SND9"/>
<keyword evidence="3 7" id="KW-0479">Metal-binding</keyword>
<dbReference type="SUPFAM" id="SSF53056">
    <property type="entry name" value="beta-carbonic anhydrase, cab"/>
    <property type="match status" value="1"/>
</dbReference>
<comment type="function">
    <text evidence="8">Reversible hydration of carbon dioxide.</text>
</comment>
<dbReference type="InterPro" id="IPR036874">
    <property type="entry name" value="Carbonic_anhydrase_sf"/>
</dbReference>
<organism evidence="10 11">
    <name type="scientific">Coprinellus micaceus</name>
    <name type="common">Glistening ink-cap mushroom</name>
    <name type="synonym">Coprinus micaceus</name>
    <dbReference type="NCBI Taxonomy" id="71717"/>
    <lineage>
        <taxon>Eukaryota</taxon>
        <taxon>Fungi</taxon>
        <taxon>Dikarya</taxon>
        <taxon>Basidiomycota</taxon>
        <taxon>Agaricomycotina</taxon>
        <taxon>Agaricomycetes</taxon>
        <taxon>Agaricomycetidae</taxon>
        <taxon>Agaricales</taxon>
        <taxon>Agaricineae</taxon>
        <taxon>Psathyrellaceae</taxon>
        <taxon>Coprinellus</taxon>
    </lineage>
</organism>
<dbReference type="InterPro" id="IPR001765">
    <property type="entry name" value="Carbonic_anhydrase"/>
</dbReference>
<keyword evidence="9" id="KW-0732">Signal</keyword>
<evidence type="ECO:0000313" key="10">
    <source>
        <dbReference type="EMBL" id="TEB23380.1"/>
    </source>
</evidence>
<evidence type="ECO:0000313" key="11">
    <source>
        <dbReference type="Proteomes" id="UP000298030"/>
    </source>
</evidence>
<comment type="caution">
    <text evidence="10">The sequence shown here is derived from an EMBL/GenBank/DDBJ whole genome shotgun (WGS) entry which is preliminary data.</text>
</comment>
<dbReference type="Pfam" id="PF00484">
    <property type="entry name" value="Pro_CA"/>
    <property type="match status" value="1"/>
</dbReference>
<feature type="binding site" evidence="7">
    <location>
        <position position="90"/>
    </location>
    <ligand>
        <name>Zn(2+)</name>
        <dbReference type="ChEBI" id="CHEBI:29105"/>
    </ligand>
</feature>
<reference evidence="10 11" key="1">
    <citation type="journal article" date="2019" name="Nat. Ecol. Evol.">
        <title>Megaphylogeny resolves global patterns of mushroom evolution.</title>
        <authorList>
            <person name="Varga T."/>
            <person name="Krizsan K."/>
            <person name="Foldi C."/>
            <person name="Dima B."/>
            <person name="Sanchez-Garcia M."/>
            <person name="Sanchez-Ramirez S."/>
            <person name="Szollosi G.J."/>
            <person name="Szarkandi J.G."/>
            <person name="Papp V."/>
            <person name="Albert L."/>
            <person name="Andreopoulos W."/>
            <person name="Angelini C."/>
            <person name="Antonin V."/>
            <person name="Barry K.W."/>
            <person name="Bougher N.L."/>
            <person name="Buchanan P."/>
            <person name="Buyck B."/>
            <person name="Bense V."/>
            <person name="Catcheside P."/>
            <person name="Chovatia M."/>
            <person name="Cooper J."/>
            <person name="Damon W."/>
            <person name="Desjardin D."/>
            <person name="Finy P."/>
            <person name="Geml J."/>
            <person name="Haridas S."/>
            <person name="Hughes K."/>
            <person name="Justo A."/>
            <person name="Karasinski D."/>
            <person name="Kautmanova I."/>
            <person name="Kiss B."/>
            <person name="Kocsube S."/>
            <person name="Kotiranta H."/>
            <person name="LaButti K.M."/>
            <person name="Lechner B.E."/>
            <person name="Liimatainen K."/>
            <person name="Lipzen A."/>
            <person name="Lukacs Z."/>
            <person name="Mihaltcheva S."/>
            <person name="Morgado L.N."/>
            <person name="Niskanen T."/>
            <person name="Noordeloos M.E."/>
            <person name="Ohm R.A."/>
            <person name="Ortiz-Santana B."/>
            <person name="Ovrebo C."/>
            <person name="Racz N."/>
            <person name="Riley R."/>
            <person name="Savchenko A."/>
            <person name="Shiryaev A."/>
            <person name="Soop K."/>
            <person name="Spirin V."/>
            <person name="Szebenyi C."/>
            <person name="Tomsovsky M."/>
            <person name="Tulloss R.E."/>
            <person name="Uehling J."/>
            <person name="Grigoriev I.V."/>
            <person name="Vagvolgyi C."/>
            <person name="Papp T."/>
            <person name="Martin F.M."/>
            <person name="Miettinen O."/>
            <person name="Hibbett D.S."/>
            <person name="Nagy L.G."/>
        </authorList>
    </citation>
    <scope>NUCLEOTIDE SEQUENCE [LARGE SCALE GENOMIC DNA]</scope>
    <source>
        <strain evidence="10 11">FP101781</strain>
    </source>
</reference>
<dbReference type="PANTHER" id="PTHR11002:SF76">
    <property type="entry name" value="CARBONIC ANHYDRASE"/>
    <property type="match status" value="1"/>
</dbReference>
<feature type="binding site" evidence="7">
    <location>
        <position position="88"/>
    </location>
    <ligand>
        <name>Zn(2+)</name>
        <dbReference type="ChEBI" id="CHEBI:29105"/>
    </ligand>
</feature>
<gene>
    <name evidence="10" type="ORF">FA13DRAFT_1640119</name>
</gene>
<dbReference type="GO" id="GO:0008270">
    <property type="term" value="F:zinc ion binding"/>
    <property type="evidence" value="ECO:0007669"/>
    <property type="project" value="UniProtKB-UniRule"/>
</dbReference>
<evidence type="ECO:0000256" key="5">
    <source>
        <dbReference type="ARBA" id="ARBA00023239"/>
    </source>
</evidence>
<dbReference type="EC" id="4.2.1.1" evidence="2 8"/>
<comment type="similarity">
    <text evidence="1 8">Belongs to the beta-class carbonic anhydrase family.</text>
</comment>
<dbReference type="AlphaFoldDB" id="A0A4Y7SND9"/>